<name>A0A0C1Q6D6_9GAMM</name>
<dbReference type="RefSeq" id="WP_039610755.1">
    <property type="nucleotide sequence ID" value="NZ_JWIC01000007.1"/>
</dbReference>
<comment type="caution">
    <text evidence="1">The sequence shown here is derived from an EMBL/GenBank/DDBJ whole genome shotgun (WGS) entry which is preliminary data.</text>
</comment>
<proteinExistence type="predicted"/>
<evidence type="ECO:0000313" key="2">
    <source>
        <dbReference type="Proteomes" id="UP000031327"/>
    </source>
</evidence>
<gene>
    <name evidence="1" type="ORF">JF50_18050</name>
</gene>
<dbReference type="Proteomes" id="UP000031327">
    <property type="component" value="Unassembled WGS sequence"/>
</dbReference>
<accession>A0A0C1Q6D6</accession>
<organism evidence="1 2">
    <name type="scientific">Pseudoalteromonas luteoviolacea</name>
    <dbReference type="NCBI Taxonomy" id="43657"/>
    <lineage>
        <taxon>Bacteria</taxon>
        <taxon>Pseudomonadati</taxon>
        <taxon>Pseudomonadota</taxon>
        <taxon>Gammaproteobacteria</taxon>
        <taxon>Alteromonadales</taxon>
        <taxon>Pseudoalteromonadaceae</taxon>
        <taxon>Pseudoalteromonas</taxon>
    </lineage>
</organism>
<sequence>MIDVSNIILNFQKLLISISNSLSDIGLYKDSDEWDELTETAFNTLVVGHLKDKFGYSLSVQYEVWNRCNRDLIVRVNAGESVLIGEKDLFSENTYSYKEIPQCESDIEFSFVEFGNPLFNADDVVALEYAFGFDSQDRLVCARKDICEFLIKV</sequence>
<reference evidence="1 2" key="1">
    <citation type="submission" date="2014-12" db="EMBL/GenBank/DDBJ databases">
        <title>Draft Genome Sequence of Pseudoalteromonas luteoviolacea HI1.</title>
        <authorList>
            <person name="Asahina A.Y."/>
            <person name="Hadfield M.G."/>
        </authorList>
    </citation>
    <scope>NUCLEOTIDE SEQUENCE [LARGE SCALE GENOMIC DNA]</scope>
    <source>
        <strain evidence="1 2">HI1</strain>
    </source>
</reference>
<dbReference type="EMBL" id="JWIC01000007">
    <property type="protein sequence ID" value="KID56181.1"/>
    <property type="molecule type" value="Genomic_DNA"/>
</dbReference>
<dbReference type="AlphaFoldDB" id="A0A0C1Q6D6"/>
<evidence type="ECO:0000313" key="1">
    <source>
        <dbReference type="EMBL" id="KID56181.1"/>
    </source>
</evidence>
<protein>
    <submittedName>
        <fullName evidence="1">Uncharacterized protein</fullName>
    </submittedName>
</protein>